<dbReference type="EMBL" id="JACRDE010000612">
    <property type="protein sequence ID" value="MBI5252480.1"/>
    <property type="molecule type" value="Genomic_DNA"/>
</dbReference>
<protein>
    <submittedName>
        <fullName evidence="7">ATP synthase subunit I</fullName>
    </submittedName>
</protein>
<gene>
    <name evidence="7" type="ORF">HY912_23545</name>
</gene>
<dbReference type="Proteomes" id="UP000807825">
    <property type="component" value="Unassembled WGS sequence"/>
</dbReference>
<keyword evidence="2" id="KW-1003">Cell membrane</keyword>
<dbReference type="InterPro" id="IPR005598">
    <property type="entry name" value="ATP_synth_I"/>
</dbReference>
<keyword evidence="4 6" id="KW-1133">Transmembrane helix</keyword>
<evidence type="ECO:0000256" key="5">
    <source>
        <dbReference type="ARBA" id="ARBA00023136"/>
    </source>
</evidence>
<evidence type="ECO:0000256" key="6">
    <source>
        <dbReference type="SAM" id="Phobius"/>
    </source>
</evidence>
<dbReference type="GO" id="GO:0005886">
    <property type="term" value="C:plasma membrane"/>
    <property type="evidence" value="ECO:0007669"/>
    <property type="project" value="UniProtKB-SubCell"/>
</dbReference>
<name>A0A9D6Z5Y4_9BACT</name>
<dbReference type="AlphaFoldDB" id="A0A9D6Z5Y4"/>
<evidence type="ECO:0000313" key="7">
    <source>
        <dbReference type="EMBL" id="MBI5252480.1"/>
    </source>
</evidence>
<proteinExistence type="predicted"/>
<organism evidence="7 8">
    <name type="scientific">Desulfomonile tiedjei</name>
    <dbReference type="NCBI Taxonomy" id="2358"/>
    <lineage>
        <taxon>Bacteria</taxon>
        <taxon>Pseudomonadati</taxon>
        <taxon>Thermodesulfobacteriota</taxon>
        <taxon>Desulfomonilia</taxon>
        <taxon>Desulfomonilales</taxon>
        <taxon>Desulfomonilaceae</taxon>
        <taxon>Desulfomonile</taxon>
    </lineage>
</organism>
<comment type="caution">
    <text evidence="7">The sequence shown here is derived from an EMBL/GenBank/DDBJ whole genome shotgun (WGS) entry which is preliminary data.</text>
</comment>
<evidence type="ECO:0000256" key="1">
    <source>
        <dbReference type="ARBA" id="ARBA00004651"/>
    </source>
</evidence>
<feature type="transmembrane region" description="Helical" evidence="6">
    <location>
        <begin position="64"/>
        <end position="89"/>
    </location>
</feature>
<keyword evidence="5 6" id="KW-0472">Membrane</keyword>
<keyword evidence="3 6" id="KW-0812">Transmembrane</keyword>
<reference evidence="7" key="1">
    <citation type="submission" date="2020-07" db="EMBL/GenBank/DDBJ databases">
        <title>Huge and variable diversity of episymbiotic CPR bacteria and DPANN archaea in groundwater ecosystems.</title>
        <authorList>
            <person name="He C.Y."/>
            <person name="Keren R."/>
            <person name="Whittaker M."/>
            <person name="Farag I.F."/>
            <person name="Doudna J."/>
            <person name="Cate J.H.D."/>
            <person name="Banfield J.F."/>
        </authorList>
    </citation>
    <scope>NUCLEOTIDE SEQUENCE</scope>
    <source>
        <strain evidence="7">NC_groundwater_1664_Pr3_B-0.1um_52_9</strain>
    </source>
</reference>
<evidence type="ECO:0000313" key="8">
    <source>
        <dbReference type="Proteomes" id="UP000807825"/>
    </source>
</evidence>
<evidence type="ECO:0000256" key="2">
    <source>
        <dbReference type="ARBA" id="ARBA00022475"/>
    </source>
</evidence>
<dbReference type="Pfam" id="PF03899">
    <property type="entry name" value="ATP-synt_I"/>
    <property type="match status" value="1"/>
</dbReference>
<feature type="transmembrane region" description="Helical" evidence="6">
    <location>
        <begin position="35"/>
        <end position="52"/>
    </location>
</feature>
<evidence type="ECO:0000256" key="4">
    <source>
        <dbReference type="ARBA" id="ARBA00022989"/>
    </source>
</evidence>
<evidence type="ECO:0000256" key="3">
    <source>
        <dbReference type="ARBA" id="ARBA00022692"/>
    </source>
</evidence>
<sequence>MKAEKIPGIWFVLSSVAYLVGLPVCLLAAPIEFTLGFASGGALVLLNAWMSARKVRKADFPNRGRVIASLLGGFYLRLILLGVCLYAFIKFVHVDPVGLVTGLSVVPLGLFFMLVLIYVANRRPEEV</sequence>
<feature type="transmembrane region" description="Helical" evidence="6">
    <location>
        <begin position="101"/>
        <end position="120"/>
    </location>
</feature>
<comment type="subcellular location">
    <subcellularLocation>
        <location evidence="1">Cell membrane</location>
        <topology evidence="1">Multi-pass membrane protein</topology>
    </subcellularLocation>
</comment>
<feature type="transmembrane region" description="Helical" evidence="6">
    <location>
        <begin position="9"/>
        <end position="29"/>
    </location>
</feature>
<accession>A0A9D6Z5Y4</accession>